<dbReference type="Proteomes" id="UP000254454">
    <property type="component" value="Unassembled WGS sequence"/>
</dbReference>
<dbReference type="EMBL" id="QONO01000106">
    <property type="protein sequence ID" value="RDR26162.1"/>
    <property type="molecule type" value="Genomic_DNA"/>
</dbReference>
<gene>
    <name evidence="1" type="ORF">C4A13_02516</name>
</gene>
<evidence type="ECO:0000313" key="1">
    <source>
        <dbReference type="EMBL" id="RDR26162.1"/>
    </source>
</evidence>
<reference evidence="1 2" key="1">
    <citation type="submission" date="2018-06" db="EMBL/GenBank/DDBJ databases">
        <title>Recombination Drives Gene Content and Phenotype Evolution in Wild Type E. coli Strains.</title>
        <authorList>
            <person name="Field C.M."/>
            <person name="Silander O.K."/>
            <person name="Van Nimwegen E."/>
        </authorList>
    </citation>
    <scope>NUCLEOTIDE SEQUENCE [LARGE SCALE GENOMIC DNA]</scope>
    <source>
        <strain evidence="1 2">SC344</strain>
    </source>
</reference>
<proteinExistence type="predicted"/>
<dbReference type="RefSeq" id="WP_058656792.1">
    <property type="nucleotide sequence ID" value="NZ_QONN01000024.1"/>
</dbReference>
<protein>
    <submittedName>
        <fullName evidence="1">Uncharacterized protein</fullName>
    </submittedName>
</protein>
<evidence type="ECO:0000313" key="2">
    <source>
        <dbReference type="Proteomes" id="UP000254454"/>
    </source>
</evidence>
<organism evidence="1 2">
    <name type="scientific">Escherichia marmotae</name>
    <dbReference type="NCBI Taxonomy" id="1499973"/>
    <lineage>
        <taxon>Bacteria</taxon>
        <taxon>Pseudomonadati</taxon>
        <taxon>Pseudomonadota</taxon>
        <taxon>Gammaproteobacteria</taxon>
        <taxon>Enterobacterales</taxon>
        <taxon>Enterobacteriaceae</taxon>
        <taxon>Escherichia</taxon>
    </lineage>
</organism>
<comment type="caution">
    <text evidence="1">The sequence shown here is derived from an EMBL/GenBank/DDBJ whole genome shotgun (WGS) entry which is preliminary data.</text>
</comment>
<sequence>MKIIKWLRGLFQKGSNLSPSEKRLADALHSAWTEGRILISDDGVVSPNWDHPDVVANLHKQIESCRSKP</sequence>
<dbReference type="AlphaFoldDB" id="A0A370V677"/>
<accession>A0A370V677</accession>
<name>A0A370V677_9ESCH</name>